<organism evidence="1">
    <name type="scientific">freshwater metagenome</name>
    <dbReference type="NCBI Taxonomy" id="449393"/>
    <lineage>
        <taxon>unclassified sequences</taxon>
        <taxon>metagenomes</taxon>
        <taxon>ecological metagenomes</taxon>
    </lineage>
</organism>
<dbReference type="NCBIfam" id="NF040672">
    <property type="entry name" value="SCO2322_fam"/>
    <property type="match status" value="1"/>
</dbReference>
<evidence type="ECO:0000313" key="1">
    <source>
        <dbReference type="EMBL" id="CAB4335898.1"/>
    </source>
</evidence>
<protein>
    <submittedName>
        <fullName evidence="1">Unannotated protein</fullName>
    </submittedName>
</protein>
<dbReference type="EMBL" id="CAESAB010000015">
    <property type="protein sequence ID" value="CAB4335898.1"/>
    <property type="molecule type" value="Genomic_DNA"/>
</dbReference>
<name>A0A6J5Z3J5_9ZZZZ</name>
<dbReference type="InterPro" id="IPR047703">
    <property type="entry name" value="SCO2322-like"/>
</dbReference>
<sequence length="100" mass="10411">MAPSVAPSFEKICGSTKSVAGKKRIGLVIDFGKKSYAPAGEKVQKTIVRCVVTAKNSQGIDVLGQVVKVRAGSSGLICGFNGYPKKECGVEIETPAALLK</sequence>
<gene>
    <name evidence="1" type="ORF">UFOPK3820_00568</name>
</gene>
<proteinExistence type="predicted"/>
<dbReference type="AlphaFoldDB" id="A0A6J5Z3J5"/>
<accession>A0A6J5Z3J5</accession>
<reference evidence="1" key="1">
    <citation type="submission" date="2020-05" db="EMBL/GenBank/DDBJ databases">
        <authorList>
            <person name="Chiriac C."/>
            <person name="Salcher M."/>
            <person name="Ghai R."/>
            <person name="Kavagutti S V."/>
        </authorList>
    </citation>
    <scope>NUCLEOTIDE SEQUENCE</scope>
</reference>